<dbReference type="GO" id="GO:0050031">
    <property type="term" value="F:L-pipecolate oxidase activity"/>
    <property type="evidence" value="ECO:0007669"/>
    <property type="project" value="TreeGrafter"/>
</dbReference>
<organism evidence="5 6">
    <name type="scientific">Aspergillus puulaauensis</name>
    <dbReference type="NCBI Taxonomy" id="1220207"/>
    <lineage>
        <taxon>Eukaryota</taxon>
        <taxon>Fungi</taxon>
        <taxon>Dikarya</taxon>
        <taxon>Ascomycota</taxon>
        <taxon>Pezizomycotina</taxon>
        <taxon>Eurotiomycetes</taxon>
        <taxon>Eurotiomycetidae</taxon>
        <taxon>Eurotiales</taxon>
        <taxon>Aspergillaceae</taxon>
        <taxon>Aspergillus</taxon>
    </lineage>
</organism>
<reference evidence="5" key="1">
    <citation type="submission" date="2021-01" db="EMBL/GenBank/DDBJ databases">
        <authorList>
            <consortium name="Aspergillus puulaauensis MK2 genome sequencing consortium"/>
            <person name="Kazuki M."/>
            <person name="Futagami T."/>
        </authorList>
    </citation>
    <scope>NUCLEOTIDE SEQUENCE</scope>
    <source>
        <strain evidence="5">MK2</strain>
    </source>
</reference>
<evidence type="ECO:0000256" key="2">
    <source>
        <dbReference type="ARBA" id="ARBA00022630"/>
    </source>
</evidence>
<evidence type="ECO:0000256" key="4">
    <source>
        <dbReference type="ARBA" id="ARBA00023002"/>
    </source>
</evidence>
<proteinExistence type="predicted"/>
<dbReference type="PANTHER" id="PTHR10961">
    <property type="entry name" value="PEROXISOMAL SARCOSINE OXIDASE"/>
    <property type="match status" value="1"/>
</dbReference>
<dbReference type="AlphaFoldDB" id="A0A7R8AQW8"/>
<dbReference type="OrthoDB" id="2219495at2759"/>
<dbReference type="KEGG" id="apuu:APUU_51014A"/>
<gene>
    <name evidence="5" type="ORF">APUU_51014A</name>
</gene>
<evidence type="ECO:0008006" key="7">
    <source>
        <dbReference type="Google" id="ProtNLM"/>
    </source>
</evidence>
<dbReference type="RefSeq" id="XP_041558497.1">
    <property type="nucleotide sequence ID" value="XM_041706076.1"/>
</dbReference>
<reference evidence="5" key="2">
    <citation type="submission" date="2021-02" db="EMBL/GenBank/DDBJ databases">
        <title>Aspergillus puulaauensis MK2 genome sequence.</title>
        <authorList>
            <person name="Futagami T."/>
            <person name="Mori K."/>
            <person name="Kadooka C."/>
            <person name="Tanaka T."/>
        </authorList>
    </citation>
    <scope>NUCLEOTIDE SEQUENCE</scope>
    <source>
        <strain evidence="5">MK2</strain>
    </source>
</reference>
<evidence type="ECO:0000256" key="1">
    <source>
        <dbReference type="ARBA" id="ARBA00001974"/>
    </source>
</evidence>
<evidence type="ECO:0000313" key="5">
    <source>
        <dbReference type="EMBL" id="BCS26303.1"/>
    </source>
</evidence>
<keyword evidence="3" id="KW-0274">FAD</keyword>
<accession>A0A7R8AQW8</accession>
<keyword evidence="2" id="KW-0285">Flavoprotein</keyword>
<dbReference type="GO" id="GO:0050660">
    <property type="term" value="F:flavin adenine dinucleotide binding"/>
    <property type="evidence" value="ECO:0007669"/>
    <property type="project" value="InterPro"/>
</dbReference>
<dbReference type="GeneID" id="64976308"/>
<dbReference type="GO" id="GO:0008115">
    <property type="term" value="F:sarcosine oxidase activity"/>
    <property type="evidence" value="ECO:0007669"/>
    <property type="project" value="TreeGrafter"/>
</dbReference>
<dbReference type="InterPro" id="IPR045170">
    <property type="entry name" value="MTOX"/>
</dbReference>
<protein>
    <recommendedName>
        <fullName evidence="7">FAD dependent oxidoreductase domain-containing protein</fullName>
    </recommendedName>
</protein>
<dbReference type="Gene3D" id="3.30.9.10">
    <property type="entry name" value="D-Amino Acid Oxidase, subunit A, domain 2"/>
    <property type="match status" value="1"/>
</dbReference>
<comment type="cofactor">
    <cofactor evidence="1">
        <name>FAD</name>
        <dbReference type="ChEBI" id="CHEBI:57692"/>
    </cofactor>
</comment>
<dbReference type="GO" id="GO:0004657">
    <property type="term" value="F:proline dehydrogenase activity"/>
    <property type="evidence" value="ECO:0007669"/>
    <property type="project" value="TreeGrafter"/>
</dbReference>
<dbReference type="EMBL" id="AP024447">
    <property type="protein sequence ID" value="BCS26303.1"/>
    <property type="molecule type" value="Genomic_DNA"/>
</dbReference>
<dbReference type="Gene3D" id="3.50.50.60">
    <property type="entry name" value="FAD/NAD(P)-binding domain"/>
    <property type="match status" value="1"/>
</dbReference>
<sequence>MYYGKYIQAGNNANAGYLPEDADKHLRDGLRQPVPQFGDRPWRRRRVCWDSDVPEGDSIAESHPNLQGLFIATGGSGHAFRFAAVLGRYIADRFENKESEELHKR</sequence>
<evidence type="ECO:0000256" key="3">
    <source>
        <dbReference type="ARBA" id="ARBA00022827"/>
    </source>
</evidence>
<keyword evidence="6" id="KW-1185">Reference proteome</keyword>
<dbReference type="PANTHER" id="PTHR10961:SF45">
    <property type="entry name" value="FAD DEPENDENT OXIDOREDUCTASE DOMAIN-CONTAINING PROTEIN-RELATED"/>
    <property type="match status" value="1"/>
</dbReference>
<keyword evidence="4" id="KW-0560">Oxidoreductase</keyword>
<dbReference type="Proteomes" id="UP000654913">
    <property type="component" value="Chromosome 5"/>
</dbReference>
<dbReference type="InterPro" id="IPR036188">
    <property type="entry name" value="FAD/NAD-bd_sf"/>
</dbReference>
<evidence type="ECO:0000313" key="6">
    <source>
        <dbReference type="Proteomes" id="UP000654913"/>
    </source>
</evidence>
<name>A0A7R8AQW8_9EURO</name>